<evidence type="ECO:0000256" key="4">
    <source>
        <dbReference type="ARBA" id="ARBA00023136"/>
    </source>
</evidence>
<dbReference type="AlphaFoldDB" id="A0A6G8Q264"/>
<accession>A0A6G8Q264</accession>
<comment type="subcellular location">
    <subcellularLocation>
        <location evidence="1">Membrane</location>
        <topology evidence="1">Multi-pass membrane protein</topology>
    </subcellularLocation>
</comment>
<dbReference type="EMBL" id="CP045121">
    <property type="protein sequence ID" value="QIN80548.1"/>
    <property type="molecule type" value="Genomic_DNA"/>
</dbReference>
<feature type="transmembrane region" description="Helical" evidence="5">
    <location>
        <begin position="78"/>
        <end position="95"/>
    </location>
</feature>
<evidence type="ECO:0000313" key="8">
    <source>
        <dbReference type="Proteomes" id="UP000502706"/>
    </source>
</evidence>
<dbReference type="InterPro" id="IPR049453">
    <property type="entry name" value="Memb_transporter_dom"/>
</dbReference>
<feature type="transmembrane region" description="Helical" evidence="5">
    <location>
        <begin position="51"/>
        <end position="72"/>
    </location>
</feature>
<evidence type="ECO:0000256" key="5">
    <source>
        <dbReference type="SAM" id="Phobius"/>
    </source>
</evidence>
<dbReference type="KEGG" id="rmar:GBA65_20835"/>
<evidence type="ECO:0000256" key="2">
    <source>
        <dbReference type="ARBA" id="ARBA00022692"/>
    </source>
</evidence>
<evidence type="ECO:0000256" key="3">
    <source>
        <dbReference type="ARBA" id="ARBA00022989"/>
    </source>
</evidence>
<dbReference type="GO" id="GO:0016020">
    <property type="term" value="C:membrane"/>
    <property type="evidence" value="ECO:0007669"/>
    <property type="project" value="UniProtKB-SubCell"/>
</dbReference>
<keyword evidence="2 5" id="KW-0812">Transmembrane</keyword>
<reference evidence="7 8" key="1">
    <citation type="submission" date="2019-10" db="EMBL/GenBank/DDBJ databases">
        <title>Rubrobacter sp nov SCSIO 52915 isolated from a deep-sea sediment in the South China Sea.</title>
        <authorList>
            <person name="Chen R.W."/>
        </authorList>
    </citation>
    <scope>NUCLEOTIDE SEQUENCE [LARGE SCALE GENOMIC DNA]</scope>
    <source>
        <strain evidence="7 8">SCSIO 52915</strain>
    </source>
</reference>
<dbReference type="Proteomes" id="UP000502706">
    <property type="component" value="Chromosome"/>
</dbReference>
<evidence type="ECO:0000256" key="1">
    <source>
        <dbReference type="ARBA" id="ARBA00004141"/>
    </source>
</evidence>
<name>A0A6G8Q264_9ACTN</name>
<dbReference type="Pfam" id="PF13515">
    <property type="entry name" value="FUSC_2"/>
    <property type="match status" value="1"/>
</dbReference>
<keyword evidence="3 5" id="KW-1133">Transmembrane helix</keyword>
<organism evidence="7 8">
    <name type="scientific">Rubrobacter marinus</name>
    <dbReference type="NCBI Taxonomy" id="2653852"/>
    <lineage>
        <taxon>Bacteria</taxon>
        <taxon>Bacillati</taxon>
        <taxon>Actinomycetota</taxon>
        <taxon>Rubrobacteria</taxon>
        <taxon>Rubrobacterales</taxon>
        <taxon>Rubrobacteraceae</taxon>
        <taxon>Rubrobacter</taxon>
    </lineage>
</organism>
<protein>
    <submittedName>
        <fullName evidence="7">Aromatic acid exporter family protein</fullName>
    </submittedName>
</protein>
<evidence type="ECO:0000259" key="6">
    <source>
        <dbReference type="Pfam" id="PF13515"/>
    </source>
</evidence>
<gene>
    <name evidence="7" type="ORF">GBA65_20835</name>
</gene>
<keyword evidence="8" id="KW-1185">Reference proteome</keyword>
<evidence type="ECO:0000313" key="7">
    <source>
        <dbReference type="EMBL" id="QIN80548.1"/>
    </source>
</evidence>
<feature type="transmembrane region" description="Helical" evidence="5">
    <location>
        <begin position="128"/>
        <end position="161"/>
    </location>
</feature>
<feature type="transmembrane region" description="Helical" evidence="5">
    <location>
        <begin position="102"/>
        <end position="122"/>
    </location>
</feature>
<sequence>MFGNVGIAMSGRGHRALHGAGLGRLWRWLSGSISGIRRRSAAGTRRIRGNWWAVVQTAVAASAAWYLAALILGHETPFVAPIAAVIALGGTIGREGRRAFEWIFGVALGLAIADLLMMLIGTGPVQIAVVVGLAMAVALFIGGGAGFVTEAGVSAILVITLDPSTAGPTPDRFLDALVGCCVALVVHLGSPVDTKRMVEKAARPVLWGLSLALEETADALGDGDREKAEHALRVARGLDEEVDGLKDILAAGYEDARLSPKARKALGYLGFYAAAADGIDLAVRNTRVLARSAVSAVRGGDPVPEDLTEAVRDLARSAEALAAQLEEPSRATGTGYFALEAAGKARTALGERNDLETNMLVGQVRSTAVDLLQASGMDSETATSALDGAAGRGA</sequence>
<keyword evidence="4 5" id="KW-0472">Membrane</keyword>
<proteinExistence type="predicted"/>
<feature type="domain" description="Integral membrane bound transporter" evidence="6">
    <location>
        <begin position="65"/>
        <end position="186"/>
    </location>
</feature>